<evidence type="ECO:0000313" key="1">
    <source>
        <dbReference type="EMBL" id="PWV71030.1"/>
    </source>
</evidence>
<gene>
    <name evidence="1" type="ORF">DFR69_11119</name>
</gene>
<dbReference type="Proteomes" id="UP000246410">
    <property type="component" value="Unassembled WGS sequence"/>
</dbReference>
<comment type="caution">
    <text evidence="1">The sequence shown here is derived from an EMBL/GenBank/DDBJ whole genome shotgun (WGS) entry which is preliminary data.</text>
</comment>
<dbReference type="GO" id="GO:0003824">
    <property type="term" value="F:catalytic activity"/>
    <property type="evidence" value="ECO:0007669"/>
    <property type="project" value="UniProtKB-ARBA"/>
</dbReference>
<dbReference type="EMBL" id="QGTL01000011">
    <property type="protein sequence ID" value="PWV71030.1"/>
    <property type="molecule type" value="Genomic_DNA"/>
</dbReference>
<dbReference type="InterPro" id="IPR029045">
    <property type="entry name" value="ClpP/crotonase-like_dom_sf"/>
</dbReference>
<dbReference type="RefSeq" id="WP_110040136.1">
    <property type="nucleotide sequence ID" value="NZ_QGTL01000011.1"/>
</dbReference>
<reference evidence="1 2" key="1">
    <citation type="submission" date="2018-05" db="EMBL/GenBank/DDBJ databases">
        <title>Genomic Encyclopedia of Type Strains, Phase IV (KMG-IV): sequencing the most valuable type-strain genomes for metagenomic binning, comparative biology and taxonomic classification.</title>
        <authorList>
            <person name="Goeker M."/>
        </authorList>
    </citation>
    <scope>NUCLEOTIDE SEQUENCE [LARGE SCALE GENOMIC DNA]</scope>
    <source>
        <strain evidence="1 2">DSM 44717</strain>
    </source>
</reference>
<dbReference type="PANTHER" id="PTHR11941">
    <property type="entry name" value="ENOYL-COA HYDRATASE-RELATED"/>
    <property type="match status" value="1"/>
</dbReference>
<dbReference type="Gene3D" id="3.90.226.10">
    <property type="entry name" value="2-enoyl-CoA Hydratase, Chain A, domain 1"/>
    <property type="match status" value="1"/>
</dbReference>
<sequence length="329" mass="35345">MAHLATARFDRLTTEIVGAVAIVRMNGGPLAMLDRALVGDLAALVDIADHDPTIRAVVLTGDHPDRFAGHADIRWLQEGADNSPSLNRTSASLVMRFVGAVAGFATFRKASARTPLEGVVELDRFHDTFTRMNTSGVVYVAAINGSALGGGAELAWACDVRVMADDESIFLGQMEILLGFNPGGGATQRLTHLVGAHRALTAILEGRPFGPQEALRIGAVDAVVSRDALVEEAVRCGRQLGARSSAAIAAVKRAVYFGASQPLHRGLLHERAEFLQTLSTPEAQTIMRDYVRDYEGAGRLLLYDADEYSRARLEGRWTGPAESSPRSDR</sequence>
<keyword evidence="2" id="KW-1185">Reference proteome</keyword>
<dbReference type="GO" id="GO:0006635">
    <property type="term" value="P:fatty acid beta-oxidation"/>
    <property type="evidence" value="ECO:0007669"/>
    <property type="project" value="TreeGrafter"/>
</dbReference>
<protein>
    <submittedName>
        <fullName evidence="1">Enoyl-CoA hydratase/carnithine racemase</fullName>
    </submittedName>
</protein>
<dbReference type="InterPro" id="IPR001753">
    <property type="entry name" value="Enoyl-CoA_hydra/iso"/>
</dbReference>
<organism evidence="1 2">
    <name type="scientific">Nocardia neocaledoniensis</name>
    <dbReference type="NCBI Taxonomy" id="236511"/>
    <lineage>
        <taxon>Bacteria</taxon>
        <taxon>Bacillati</taxon>
        <taxon>Actinomycetota</taxon>
        <taxon>Actinomycetes</taxon>
        <taxon>Mycobacteriales</taxon>
        <taxon>Nocardiaceae</taxon>
        <taxon>Nocardia</taxon>
    </lineage>
</organism>
<dbReference type="Pfam" id="PF00378">
    <property type="entry name" value="ECH_1"/>
    <property type="match status" value="1"/>
</dbReference>
<proteinExistence type="predicted"/>
<dbReference type="PANTHER" id="PTHR11941:SF54">
    <property type="entry name" value="ENOYL-COA HYDRATASE, MITOCHONDRIAL"/>
    <property type="match status" value="1"/>
</dbReference>
<accession>A0A317N7B8</accession>
<dbReference type="AlphaFoldDB" id="A0A317N7B8"/>
<dbReference type="CDD" id="cd06558">
    <property type="entry name" value="crotonase-like"/>
    <property type="match status" value="1"/>
</dbReference>
<name>A0A317N7B8_9NOCA</name>
<evidence type="ECO:0000313" key="2">
    <source>
        <dbReference type="Proteomes" id="UP000246410"/>
    </source>
</evidence>
<dbReference type="SUPFAM" id="SSF52096">
    <property type="entry name" value="ClpP/crotonase"/>
    <property type="match status" value="1"/>
</dbReference>